<dbReference type="PANTHER" id="PTHR41523">
    <property type="entry name" value="TWO-COMPONENT SYSTEM SENSOR PROTEIN"/>
    <property type="match status" value="1"/>
</dbReference>
<keyword evidence="4" id="KW-0808">Transferase</keyword>
<dbReference type="InterPro" id="IPR003594">
    <property type="entry name" value="HATPase_dom"/>
</dbReference>
<keyword evidence="7" id="KW-0067">ATP-binding</keyword>
<evidence type="ECO:0000256" key="3">
    <source>
        <dbReference type="ARBA" id="ARBA00022553"/>
    </source>
</evidence>
<evidence type="ECO:0000256" key="7">
    <source>
        <dbReference type="ARBA" id="ARBA00022840"/>
    </source>
</evidence>
<dbReference type="EC" id="2.7.13.3" evidence="2"/>
<dbReference type="Gene3D" id="3.30.565.10">
    <property type="entry name" value="Histidine kinase-like ATPase, C-terminal domain"/>
    <property type="match status" value="1"/>
</dbReference>
<dbReference type="SMART" id="SM00387">
    <property type="entry name" value="HATPase_c"/>
    <property type="match status" value="1"/>
</dbReference>
<dbReference type="Gene3D" id="1.25.40.10">
    <property type="entry name" value="Tetratricopeptide repeat domain"/>
    <property type="match status" value="2"/>
</dbReference>
<comment type="catalytic activity">
    <reaction evidence="1">
        <text>ATP + protein L-histidine = ADP + protein N-phospho-L-histidine.</text>
        <dbReference type="EC" id="2.7.13.3"/>
    </reaction>
</comment>
<dbReference type="GO" id="GO:0016301">
    <property type="term" value="F:kinase activity"/>
    <property type="evidence" value="ECO:0007669"/>
    <property type="project" value="UniProtKB-KW"/>
</dbReference>
<keyword evidence="11" id="KW-1185">Reference proteome</keyword>
<proteinExistence type="predicted"/>
<evidence type="ECO:0000256" key="4">
    <source>
        <dbReference type="ARBA" id="ARBA00022679"/>
    </source>
</evidence>
<keyword evidence="8" id="KW-0472">Membrane</keyword>
<dbReference type="SUPFAM" id="SSF55874">
    <property type="entry name" value="ATPase domain of HSP90 chaperone/DNA topoisomerase II/histidine kinase"/>
    <property type="match status" value="1"/>
</dbReference>
<evidence type="ECO:0000259" key="9">
    <source>
        <dbReference type="PROSITE" id="PS50109"/>
    </source>
</evidence>
<dbReference type="SUPFAM" id="SSF48452">
    <property type="entry name" value="TPR-like"/>
    <property type="match status" value="2"/>
</dbReference>
<dbReference type="Proteomes" id="UP001597012">
    <property type="component" value="Unassembled WGS sequence"/>
</dbReference>
<gene>
    <name evidence="10" type="ORF">ACFQZJ_10800</name>
</gene>
<dbReference type="InterPro" id="IPR019734">
    <property type="entry name" value="TPR_rpt"/>
</dbReference>
<evidence type="ECO:0000256" key="5">
    <source>
        <dbReference type="ARBA" id="ARBA00022741"/>
    </source>
</evidence>
<organism evidence="10 11">
    <name type="scientific">Maribacter chungangensis</name>
    <dbReference type="NCBI Taxonomy" id="1069117"/>
    <lineage>
        <taxon>Bacteria</taxon>
        <taxon>Pseudomonadati</taxon>
        <taxon>Bacteroidota</taxon>
        <taxon>Flavobacteriia</taxon>
        <taxon>Flavobacteriales</taxon>
        <taxon>Flavobacteriaceae</taxon>
        <taxon>Maribacter</taxon>
    </lineage>
</organism>
<sequence length="648" mass="72205">MIQRSLPVCCQKTPYKRQYPNVVLIVAIVLAFCHSAFSQTNTRSSTQIDSITAMPLDSVLSWMRTNVYLNTTTYPEIGLKILQKIEKEEAPVKVAELHEEMANWYGYHGLFPQDSVVYHSEKTLEYYQKTGNNTKIADSFRVLAIDYLNQNELAKAQELVFKALPLFEALEDEQGMAKVYRVLADLHEKMLKPEASIKYARQAIALFKKSGNHSGTCIALFNVIKGYTKLGEYDKAYKAADECIAIVNNKVPDEIFVLIRAYSYRSDISVRTKDYDQALADCTTAYELAVNTVGEERAATYRTAIGNVLKFQGKYTEAIGHFEVGIAALEKQESENTWEAYQQVSECYEQLSDQENALLYYKKSVAIKNKVMADKLANLESEAVIKYETGKKDVALAAQTVLLEEKNKTQQLMIGIGVLLLALLGVVFFFLNKSRKATSVIAAKNDENELLLKEIHHRVKNNLELVKSLISLQSAQLEDSATKDAMIASQNRVQSMGIIHQQLYQGTNLGSIEMKNYFVNLGEGILDTFNAENKVKIACAMDNLELDVDTAVPIGLIVNELLTNALKYAFPKNAKGQIEIRLAKLDAQTLTLKVTDNGVGKQQGSAPAGSGFGTQLVSLLTKQLNGKMQEEVENGTSVSFEFKLDIAA</sequence>
<dbReference type="Pfam" id="PF13424">
    <property type="entry name" value="TPR_12"/>
    <property type="match status" value="1"/>
</dbReference>
<comment type="caution">
    <text evidence="10">The sequence shown here is derived from an EMBL/GenBank/DDBJ whole genome shotgun (WGS) entry which is preliminary data.</text>
</comment>
<feature type="domain" description="Histidine kinase" evidence="9">
    <location>
        <begin position="454"/>
        <end position="648"/>
    </location>
</feature>
<dbReference type="PANTHER" id="PTHR41523:SF8">
    <property type="entry name" value="ETHYLENE RESPONSE SENSOR PROTEIN"/>
    <property type="match status" value="1"/>
</dbReference>
<keyword evidence="3" id="KW-0597">Phosphoprotein</keyword>
<name>A0ABW3B4G0_9FLAO</name>
<dbReference type="Gene3D" id="3.30.450.20">
    <property type="entry name" value="PAS domain"/>
    <property type="match status" value="1"/>
</dbReference>
<dbReference type="InterPro" id="IPR036890">
    <property type="entry name" value="HATPase_C_sf"/>
</dbReference>
<accession>A0ABW3B4G0</accession>
<dbReference type="PROSITE" id="PS50109">
    <property type="entry name" value="HIS_KIN"/>
    <property type="match status" value="1"/>
</dbReference>
<keyword evidence="8" id="KW-0812">Transmembrane</keyword>
<keyword evidence="8" id="KW-1133">Transmembrane helix</keyword>
<evidence type="ECO:0000313" key="11">
    <source>
        <dbReference type="Proteomes" id="UP001597012"/>
    </source>
</evidence>
<dbReference type="InterPro" id="IPR011495">
    <property type="entry name" value="Sig_transdc_His_kin_sub2_dim/P"/>
</dbReference>
<dbReference type="RefSeq" id="WP_379934460.1">
    <property type="nucleotide sequence ID" value="NZ_JBHTHY010000007.1"/>
</dbReference>
<evidence type="ECO:0000256" key="8">
    <source>
        <dbReference type="SAM" id="Phobius"/>
    </source>
</evidence>
<dbReference type="InterPro" id="IPR011990">
    <property type="entry name" value="TPR-like_helical_dom_sf"/>
</dbReference>
<evidence type="ECO:0000256" key="1">
    <source>
        <dbReference type="ARBA" id="ARBA00000085"/>
    </source>
</evidence>
<dbReference type="Pfam" id="PF07568">
    <property type="entry name" value="HisKA_2"/>
    <property type="match status" value="1"/>
</dbReference>
<evidence type="ECO:0000313" key="10">
    <source>
        <dbReference type="EMBL" id="MFD0797952.1"/>
    </source>
</evidence>
<dbReference type="Pfam" id="PF02518">
    <property type="entry name" value="HATPase_c"/>
    <property type="match status" value="1"/>
</dbReference>
<evidence type="ECO:0000256" key="6">
    <source>
        <dbReference type="ARBA" id="ARBA00022777"/>
    </source>
</evidence>
<feature type="transmembrane region" description="Helical" evidence="8">
    <location>
        <begin position="412"/>
        <end position="431"/>
    </location>
</feature>
<keyword evidence="5" id="KW-0547">Nucleotide-binding</keyword>
<dbReference type="InterPro" id="IPR005467">
    <property type="entry name" value="His_kinase_dom"/>
</dbReference>
<evidence type="ECO:0000256" key="2">
    <source>
        <dbReference type="ARBA" id="ARBA00012438"/>
    </source>
</evidence>
<keyword evidence="6 10" id="KW-0418">Kinase</keyword>
<dbReference type="SMART" id="SM00028">
    <property type="entry name" value="TPR"/>
    <property type="match status" value="6"/>
</dbReference>
<protein>
    <recommendedName>
        <fullName evidence="2">histidine kinase</fullName>
        <ecNumber evidence="2">2.7.13.3</ecNumber>
    </recommendedName>
</protein>
<reference evidence="11" key="1">
    <citation type="journal article" date="2019" name="Int. J. Syst. Evol. Microbiol.">
        <title>The Global Catalogue of Microorganisms (GCM) 10K type strain sequencing project: providing services to taxonomists for standard genome sequencing and annotation.</title>
        <authorList>
            <consortium name="The Broad Institute Genomics Platform"/>
            <consortium name="The Broad Institute Genome Sequencing Center for Infectious Disease"/>
            <person name="Wu L."/>
            <person name="Ma J."/>
        </authorList>
    </citation>
    <scope>NUCLEOTIDE SEQUENCE [LARGE SCALE GENOMIC DNA]</scope>
    <source>
        <strain evidence="11">CCUG 61948</strain>
    </source>
</reference>
<dbReference type="EMBL" id="JBHTHY010000007">
    <property type="protein sequence ID" value="MFD0797952.1"/>
    <property type="molecule type" value="Genomic_DNA"/>
</dbReference>